<feature type="compositionally biased region" description="Polar residues" evidence="1">
    <location>
        <begin position="134"/>
        <end position="149"/>
    </location>
</feature>
<gene>
    <name evidence="2" type="ORF">JF886_09375</name>
</gene>
<evidence type="ECO:0000256" key="1">
    <source>
        <dbReference type="SAM" id="MobiDB-lite"/>
    </source>
</evidence>
<organism evidence="2 3">
    <name type="scientific">Candidatus Aeolococcus gillhamiae</name>
    <dbReference type="NCBI Taxonomy" id="3127015"/>
    <lineage>
        <taxon>Bacteria</taxon>
        <taxon>Bacillati</taxon>
        <taxon>Candidatus Dormiibacterota</taxon>
        <taxon>Candidatus Dormibacteria</taxon>
        <taxon>Candidatus Aeolococcales</taxon>
        <taxon>Candidatus Aeolococcaceae</taxon>
        <taxon>Candidatus Aeolococcus</taxon>
    </lineage>
</organism>
<accession>A0A934N5N1</accession>
<evidence type="ECO:0000313" key="3">
    <source>
        <dbReference type="Proteomes" id="UP000606991"/>
    </source>
</evidence>
<proteinExistence type="predicted"/>
<evidence type="ECO:0000313" key="2">
    <source>
        <dbReference type="EMBL" id="MBJ7595053.1"/>
    </source>
</evidence>
<reference evidence="2 3" key="1">
    <citation type="submission" date="2020-10" db="EMBL/GenBank/DDBJ databases">
        <title>Ca. Dormibacterota MAGs.</title>
        <authorList>
            <person name="Montgomery K."/>
        </authorList>
    </citation>
    <scope>NUCLEOTIDE SEQUENCE [LARGE SCALE GENOMIC DNA]</scope>
    <source>
        <strain evidence="2">SC8812_S17_18</strain>
    </source>
</reference>
<dbReference type="EMBL" id="JAEKNS010000098">
    <property type="protein sequence ID" value="MBJ7595053.1"/>
    <property type="molecule type" value="Genomic_DNA"/>
</dbReference>
<protein>
    <recommendedName>
        <fullName evidence="4">Transposase</fullName>
    </recommendedName>
</protein>
<feature type="region of interest" description="Disordered" evidence="1">
    <location>
        <begin position="126"/>
        <end position="149"/>
    </location>
</feature>
<sequence length="149" mass="16502">MTGPPALVAAAQRRREDAEERVRQAIRKAERRRQPVNFRGVADLAGVSTDFLYRHTALREQIERLRVHTGSRPALGATSASPQSNVVRVLTEQLREERRARAEEATQLRQALAVAHHELLTLRRQLGRGESGAPTVTSALQPSPSAACR</sequence>
<name>A0A934N5N1_9BACT</name>
<evidence type="ECO:0008006" key="4">
    <source>
        <dbReference type="Google" id="ProtNLM"/>
    </source>
</evidence>
<dbReference type="RefSeq" id="WP_337311811.1">
    <property type="nucleotide sequence ID" value="NZ_JAEKNS010000098.1"/>
</dbReference>
<comment type="caution">
    <text evidence="2">The sequence shown here is derived from an EMBL/GenBank/DDBJ whole genome shotgun (WGS) entry which is preliminary data.</text>
</comment>
<dbReference type="Proteomes" id="UP000606991">
    <property type="component" value="Unassembled WGS sequence"/>
</dbReference>
<dbReference type="AlphaFoldDB" id="A0A934N5N1"/>